<dbReference type="Gene3D" id="3.40.50.300">
    <property type="entry name" value="P-loop containing nucleotide triphosphate hydrolases"/>
    <property type="match status" value="1"/>
</dbReference>
<evidence type="ECO:0000313" key="5">
    <source>
        <dbReference type="EMBL" id="SHF06621.1"/>
    </source>
</evidence>
<dbReference type="GO" id="GO:0005524">
    <property type="term" value="F:ATP binding"/>
    <property type="evidence" value="ECO:0007669"/>
    <property type="project" value="UniProtKB-KW"/>
</dbReference>
<dbReference type="GO" id="GO:0016887">
    <property type="term" value="F:ATP hydrolysis activity"/>
    <property type="evidence" value="ECO:0007669"/>
    <property type="project" value="InterPro"/>
</dbReference>
<dbReference type="InterPro" id="IPR003439">
    <property type="entry name" value="ABC_transporter-like_ATP-bd"/>
</dbReference>
<dbReference type="InterPro" id="IPR027417">
    <property type="entry name" value="P-loop_NTPase"/>
</dbReference>
<dbReference type="SMART" id="SM00382">
    <property type="entry name" value="AAA"/>
    <property type="match status" value="1"/>
</dbReference>
<evidence type="ECO:0000256" key="3">
    <source>
        <dbReference type="ARBA" id="ARBA00022840"/>
    </source>
</evidence>
<dbReference type="Proteomes" id="UP000184480">
    <property type="component" value="Unassembled WGS sequence"/>
</dbReference>
<dbReference type="EMBL" id="FQUC01000003">
    <property type="protein sequence ID" value="SHF06621.1"/>
    <property type="molecule type" value="Genomic_DNA"/>
</dbReference>
<keyword evidence="3 5" id="KW-0067">ATP-binding</keyword>
<sequence>MKRQSIISARGLSIGYPKTKGRSTSVLYEDMSFDLYSGELTCLLGSNGAGKSTLLRTLTALQSPLKGSVILNGKPIIQYSEQEVSMLIGLVLTDKTASGGLTVSELVALGRYPYTGFFGRLSKHDDAIINKAMSDVCIIHKRDEYIAELSDGERQKVMIAKALAQECPIIILDEPTAFLDIVNRIEITNLLHNLAVSQNKTILLSTHDIELALTLSDQLWLLSRNKGLTCGVTEDIIFSDSIDQFLGNSQISFDKHSGSFVTKHQAKRDINLIAEGELYYWAKNFLQRNGFSISENTDATLSLKVISASEIEVVKDGSTYSTSSFGELKILLSQL</sequence>
<dbReference type="PROSITE" id="PS50893">
    <property type="entry name" value="ABC_TRANSPORTER_2"/>
    <property type="match status" value="1"/>
</dbReference>
<dbReference type="OrthoDB" id="9787851at2"/>
<dbReference type="PANTHER" id="PTHR42734">
    <property type="entry name" value="METAL TRANSPORT SYSTEM ATP-BINDING PROTEIN TM_0124-RELATED"/>
    <property type="match status" value="1"/>
</dbReference>
<keyword evidence="6" id="KW-1185">Reference proteome</keyword>
<evidence type="ECO:0000313" key="6">
    <source>
        <dbReference type="Proteomes" id="UP000184480"/>
    </source>
</evidence>
<dbReference type="PANTHER" id="PTHR42734:SF21">
    <property type="entry name" value="IRON ABC TRANSPORTER, ATP-BINDING PROTEIN"/>
    <property type="match status" value="1"/>
</dbReference>
<gene>
    <name evidence="5" type="ORF">SAMN05444362_103209</name>
</gene>
<keyword evidence="2" id="KW-0547">Nucleotide-binding</keyword>
<dbReference type="CDD" id="cd03214">
    <property type="entry name" value="ABC_Iron-Siderophores_B12_Hemin"/>
    <property type="match status" value="1"/>
</dbReference>
<evidence type="ECO:0000259" key="4">
    <source>
        <dbReference type="PROSITE" id="PS50893"/>
    </source>
</evidence>
<dbReference type="RefSeq" id="WP_062177619.1">
    <property type="nucleotide sequence ID" value="NZ_BBXL01000003.1"/>
</dbReference>
<dbReference type="InterPro" id="IPR050153">
    <property type="entry name" value="Metal_Ion_Import_ABC"/>
</dbReference>
<evidence type="ECO:0000256" key="2">
    <source>
        <dbReference type="ARBA" id="ARBA00022741"/>
    </source>
</evidence>
<accession>A0A1M4YLJ4</accession>
<evidence type="ECO:0000256" key="1">
    <source>
        <dbReference type="ARBA" id="ARBA00022448"/>
    </source>
</evidence>
<feature type="domain" description="ABC transporter" evidence="4">
    <location>
        <begin position="1"/>
        <end position="249"/>
    </location>
</feature>
<dbReference type="Pfam" id="PF00005">
    <property type="entry name" value="ABC_tran"/>
    <property type="match status" value="1"/>
</dbReference>
<keyword evidence="1" id="KW-0813">Transport</keyword>
<reference evidence="6" key="1">
    <citation type="submission" date="2016-11" db="EMBL/GenBank/DDBJ databases">
        <authorList>
            <person name="Varghese N."/>
            <person name="Submissions S."/>
        </authorList>
    </citation>
    <scope>NUCLEOTIDE SEQUENCE [LARGE SCALE GENOMIC DNA]</scope>
    <source>
        <strain evidence="6">DSM 27370</strain>
    </source>
</reference>
<dbReference type="AlphaFoldDB" id="A0A1M4YLJ4"/>
<dbReference type="InterPro" id="IPR003593">
    <property type="entry name" value="AAA+_ATPase"/>
</dbReference>
<name>A0A1M4YLJ4_9BACT</name>
<protein>
    <submittedName>
        <fullName evidence="5">Iron complex transport system ATP-binding protein</fullName>
    </submittedName>
</protein>
<dbReference type="SUPFAM" id="SSF52540">
    <property type="entry name" value="P-loop containing nucleoside triphosphate hydrolases"/>
    <property type="match status" value="1"/>
</dbReference>
<organism evidence="5 6">
    <name type="scientific">Dysgonomonas macrotermitis</name>
    <dbReference type="NCBI Taxonomy" id="1346286"/>
    <lineage>
        <taxon>Bacteria</taxon>
        <taxon>Pseudomonadati</taxon>
        <taxon>Bacteroidota</taxon>
        <taxon>Bacteroidia</taxon>
        <taxon>Bacteroidales</taxon>
        <taxon>Dysgonomonadaceae</taxon>
        <taxon>Dysgonomonas</taxon>
    </lineage>
</organism>
<proteinExistence type="predicted"/>
<dbReference type="STRING" id="1346286.SAMN05444362_103209"/>